<dbReference type="GO" id="GO:0004515">
    <property type="term" value="F:nicotinate-nucleotide adenylyltransferase activity"/>
    <property type="evidence" value="ECO:0007669"/>
    <property type="project" value="UniProtKB-EC"/>
</dbReference>
<evidence type="ECO:0000256" key="9">
    <source>
        <dbReference type="ARBA" id="ARBA00023027"/>
    </source>
</evidence>
<dbReference type="Proteomes" id="UP000483820">
    <property type="component" value="Chromosome X"/>
</dbReference>
<dbReference type="CTD" id="9809170"/>
<dbReference type="RefSeq" id="XP_003106813.2">
    <property type="nucleotide sequence ID" value="XM_003106765.2"/>
</dbReference>
<comment type="similarity">
    <text evidence="12">Belongs to the eukaryotic NMN adenylyltransferase family.</text>
</comment>
<feature type="domain" description="Cytidyltransferase-like" evidence="13">
    <location>
        <begin position="16"/>
        <end position="200"/>
    </location>
</feature>
<dbReference type="GO" id="GO:0005759">
    <property type="term" value="C:mitochondrial matrix"/>
    <property type="evidence" value="ECO:0007669"/>
    <property type="project" value="UniProtKB-ARBA"/>
</dbReference>
<dbReference type="AlphaFoldDB" id="A0A6A5FW26"/>
<dbReference type="PANTHER" id="PTHR12039:SF4">
    <property type="entry name" value="NICOTINAMIDE-NUCLEOTIDE ADENYLYLTRANSFERASE"/>
    <property type="match status" value="1"/>
</dbReference>
<dbReference type="Pfam" id="PF01467">
    <property type="entry name" value="CTP_transf_like"/>
    <property type="match status" value="1"/>
</dbReference>
<evidence type="ECO:0000313" key="15">
    <source>
        <dbReference type="Proteomes" id="UP000483820"/>
    </source>
</evidence>
<dbReference type="InterPro" id="IPR051182">
    <property type="entry name" value="Euk_NMN_adenylyltrnsfrase"/>
</dbReference>
<dbReference type="GO" id="GO:0000309">
    <property type="term" value="F:nicotinamide-nucleotide adenylyltransferase activity"/>
    <property type="evidence" value="ECO:0007669"/>
    <property type="project" value="UniProtKB-EC"/>
</dbReference>
<evidence type="ECO:0000256" key="2">
    <source>
        <dbReference type="ARBA" id="ARBA00004173"/>
    </source>
</evidence>
<evidence type="ECO:0000256" key="10">
    <source>
        <dbReference type="ARBA" id="ARBA00023128"/>
    </source>
</evidence>
<dbReference type="EMBL" id="WUAV01000006">
    <property type="protein sequence ID" value="KAF1746796.1"/>
    <property type="molecule type" value="Genomic_DNA"/>
</dbReference>
<dbReference type="Gene3D" id="3.40.50.620">
    <property type="entry name" value="HUPs"/>
    <property type="match status" value="1"/>
</dbReference>
<dbReference type="SUPFAM" id="SSF52374">
    <property type="entry name" value="Nucleotidylyl transferase"/>
    <property type="match status" value="1"/>
</dbReference>
<dbReference type="GO" id="GO:0009435">
    <property type="term" value="P:NAD+ biosynthetic process"/>
    <property type="evidence" value="ECO:0007669"/>
    <property type="project" value="UniProtKB-UniPathway"/>
</dbReference>
<evidence type="ECO:0000256" key="5">
    <source>
        <dbReference type="ARBA" id="ARBA00022679"/>
    </source>
</evidence>
<comment type="caution">
    <text evidence="14">The sequence shown here is derived from an EMBL/GenBank/DDBJ whole genome shotgun (WGS) entry which is preliminary data.</text>
</comment>
<dbReference type="InterPro" id="IPR004821">
    <property type="entry name" value="Cyt_trans-like"/>
</dbReference>
<dbReference type="KEGG" id="crq:GCK72_023253"/>
<dbReference type="EC" id="2.7.7.18" evidence="12"/>
<evidence type="ECO:0000313" key="14">
    <source>
        <dbReference type="EMBL" id="KAF1746796.1"/>
    </source>
</evidence>
<evidence type="ECO:0000256" key="12">
    <source>
        <dbReference type="RuleBase" id="RU362021"/>
    </source>
</evidence>
<evidence type="ECO:0000256" key="3">
    <source>
        <dbReference type="ARBA" id="ARBA00011881"/>
    </source>
</evidence>
<evidence type="ECO:0000256" key="8">
    <source>
        <dbReference type="ARBA" id="ARBA00022840"/>
    </source>
</evidence>
<dbReference type="InterPro" id="IPR005248">
    <property type="entry name" value="NadD/NMNAT"/>
</dbReference>
<comment type="catalytic activity">
    <reaction evidence="12">
        <text>nicotinate beta-D-ribonucleotide + ATP + H(+) = deamido-NAD(+) + diphosphate</text>
        <dbReference type="Rhea" id="RHEA:22860"/>
        <dbReference type="ChEBI" id="CHEBI:15378"/>
        <dbReference type="ChEBI" id="CHEBI:30616"/>
        <dbReference type="ChEBI" id="CHEBI:33019"/>
        <dbReference type="ChEBI" id="CHEBI:57502"/>
        <dbReference type="ChEBI" id="CHEBI:58437"/>
        <dbReference type="EC" id="2.7.7.18"/>
    </reaction>
</comment>
<keyword evidence="5 12" id="KW-0808">Transferase</keyword>
<dbReference type="InterPro" id="IPR014729">
    <property type="entry name" value="Rossmann-like_a/b/a_fold"/>
</dbReference>
<keyword evidence="8 12" id="KW-0067">ATP-binding</keyword>
<comment type="pathway">
    <text evidence="12">Cofactor biosynthesis; NAD(+) biosynthesis; NAD(+) from nicotinamide D-ribonucleotide: step 1/1.</text>
</comment>
<comment type="subunit">
    <text evidence="3">Homotetramer.</text>
</comment>
<comment type="catalytic activity">
    <reaction evidence="12">
        <text>beta-nicotinamide D-ribonucleotide + ATP + H(+) = diphosphate + NAD(+)</text>
        <dbReference type="Rhea" id="RHEA:21360"/>
        <dbReference type="ChEBI" id="CHEBI:14649"/>
        <dbReference type="ChEBI" id="CHEBI:15378"/>
        <dbReference type="ChEBI" id="CHEBI:30616"/>
        <dbReference type="ChEBI" id="CHEBI:33019"/>
        <dbReference type="ChEBI" id="CHEBI:57540"/>
        <dbReference type="EC" id="2.7.7.1"/>
    </reaction>
</comment>
<keyword evidence="4 12" id="KW-0662">Pyridine nucleotide biosynthesis</keyword>
<protein>
    <recommendedName>
        <fullName evidence="12">Nicotinamide-nucleotide adenylyltransferase</fullName>
        <ecNumber evidence="12">2.7.7.1</ecNumber>
        <ecNumber evidence="12">2.7.7.18</ecNumber>
    </recommendedName>
</protein>
<reference evidence="14 15" key="1">
    <citation type="submission" date="2019-12" db="EMBL/GenBank/DDBJ databases">
        <title>Chromosome-level assembly of the Caenorhabditis remanei genome.</title>
        <authorList>
            <person name="Teterina A.A."/>
            <person name="Willis J.H."/>
            <person name="Phillips P.C."/>
        </authorList>
    </citation>
    <scope>NUCLEOTIDE SEQUENCE [LARGE SCALE GENOMIC DNA]</scope>
    <source>
        <strain evidence="14 15">PX506</strain>
        <tissue evidence="14">Whole organism</tissue>
    </source>
</reference>
<dbReference type="FunFam" id="3.40.50.620:FF:000221">
    <property type="entry name" value="Nicotinamide/nicotinic acid mononucleotide adenylyltransferase 3"/>
    <property type="match status" value="1"/>
</dbReference>
<gene>
    <name evidence="14" type="ORF">GCK72_023253</name>
</gene>
<organism evidence="14 15">
    <name type="scientific">Caenorhabditis remanei</name>
    <name type="common">Caenorhabditis vulgaris</name>
    <dbReference type="NCBI Taxonomy" id="31234"/>
    <lineage>
        <taxon>Eukaryota</taxon>
        <taxon>Metazoa</taxon>
        <taxon>Ecdysozoa</taxon>
        <taxon>Nematoda</taxon>
        <taxon>Chromadorea</taxon>
        <taxon>Rhabditida</taxon>
        <taxon>Rhabditina</taxon>
        <taxon>Rhabditomorpha</taxon>
        <taxon>Rhabditoidea</taxon>
        <taxon>Rhabditidae</taxon>
        <taxon>Peloderinae</taxon>
        <taxon>Caenorhabditis</taxon>
    </lineage>
</organism>
<sequence length="227" mass="25258">MSSTTLGIQMRNVVILAVGSFNPPTFGHLRMLEDAKDSLQKAGINVLEGIMSPVSDGYGKKTLISSDHRFAMVVAATQDSDWIRADSWECSKSEWTTTLNVLKHHEHDVKERFGDDVGIYLLVGGDVVETFDKFNADGSPVWKREDVEMLVSIGLVVQPRPGSDPEKTLEILGLQGGDINVHMIRNEIASNAISSTRLRAAIKEHRSIKYTTPESVIKYIKENKLYE</sequence>
<dbReference type="GeneID" id="9809170"/>
<keyword evidence="9 12" id="KW-0520">NAD</keyword>
<keyword evidence="6 12" id="KW-0548">Nucleotidyltransferase</keyword>
<dbReference type="EC" id="2.7.7.1" evidence="12"/>
<evidence type="ECO:0000256" key="7">
    <source>
        <dbReference type="ARBA" id="ARBA00022741"/>
    </source>
</evidence>
<name>A0A6A5FW26_CAERE</name>
<dbReference type="GO" id="GO:0005524">
    <property type="term" value="F:ATP binding"/>
    <property type="evidence" value="ECO:0007669"/>
    <property type="project" value="UniProtKB-KW"/>
</dbReference>
<dbReference type="UniPathway" id="UPA00253">
    <property type="reaction ID" value="UER00600"/>
</dbReference>
<comment type="cofactor">
    <cofactor evidence="1">
        <name>Mg(2+)</name>
        <dbReference type="ChEBI" id="CHEBI:18420"/>
    </cofactor>
</comment>
<evidence type="ECO:0000256" key="11">
    <source>
        <dbReference type="ARBA" id="ARBA00093425"/>
    </source>
</evidence>
<comment type="function">
    <text evidence="11">Catalyzes the formation of NAD(+) from nicotinamide mononucleotide (NMN) and ATP. Can also use the deamidated form; nicotinic acid mononucleotide (NaMN) as substrate with the same efficiency. Can use triazofurin monophosphate (TrMP) as substrate. Can also use GTP and ITP as nucleotide donors. Also catalyzes the reverse reaction, i.e. the pyrophosphorolytic cleavage of NAD(+). For the pyrophosphorolytic activity, can use NAD(+), NADH, NaAD, nicotinic acid adenine dinucleotide phosphate (NHD), nicotinamide guanine dinucleotide (NGD) as substrates. Fails to cleave phosphorylated dinucleotides NADP(+), NADPH and NaADP(+). Protects against axonal degeneration following injury. May be involved in the maintenance of axonal integrity. Also functions as a stress-response chaperone protein that prevents toxic aggregation of proteins; this function may be independent of its NAD(+) synthesis activity.</text>
</comment>
<evidence type="ECO:0000259" key="13">
    <source>
        <dbReference type="Pfam" id="PF01467"/>
    </source>
</evidence>
<evidence type="ECO:0000256" key="6">
    <source>
        <dbReference type="ARBA" id="ARBA00022695"/>
    </source>
</evidence>
<comment type="subcellular location">
    <subcellularLocation>
        <location evidence="2">Mitochondrion</location>
    </subcellularLocation>
</comment>
<keyword evidence="10" id="KW-0496">Mitochondrion</keyword>
<dbReference type="PANTHER" id="PTHR12039">
    <property type="entry name" value="NICOTINAMIDE MONONUCLEOTIDE ADENYLYLTRANSFERASE"/>
    <property type="match status" value="1"/>
</dbReference>
<keyword evidence="7 12" id="KW-0547">Nucleotide-binding</keyword>
<dbReference type="NCBIfam" id="TIGR00482">
    <property type="entry name" value="nicotinate (nicotinamide) nucleotide adenylyltransferase"/>
    <property type="match status" value="1"/>
</dbReference>
<evidence type="ECO:0000256" key="1">
    <source>
        <dbReference type="ARBA" id="ARBA00001946"/>
    </source>
</evidence>
<accession>A0A6A5FW26</accession>
<proteinExistence type="inferred from homology"/>
<evidence type="ECO:0000256" key="4">
    <source>
        <dbReference type="ARBA" id="ARBA00022642"/>
    </source>
</evidence>